<dbReference type="InterPro" id="IPR018188">
    <property type="entry name" value="RNase_T2_His_AS_1"/>
</dbReference>
<comment type="caution">
    <text evidence="4">The sequence shown here is derived from an EMBL/GenBank/DDBJ whole genome shotgun (WGS) entry which is preliminary data.</text>
</comment>
<sequence>MRLAAAFLLLAAPAPALAQAYQCTLPAAPQSVPAIEPDGPTRQMPVTGYTLALSWSPQFCRGREDSRAHARQCSGREGRFGFIVHGLWPNGRGESWPQWCPTSRQPDPATIRQMLCTTPDARLLAHEWAKHGSCMVGTPQTYFRVTRLLFDNLQWPDFDRLARQRNLTAGDVREAFARANPGWSADSIGLLLNEDGWLREMRLCMGRDFRGTRCTPRRLGPPDSASVRIWRGL</sequence>
<dbReference type="PROSITE" id="PS00531">
    <property type="entry name" value="RNASE_T2_2"/>
    <property type="match status" value="1"/>
</dbReference>
<name>A0ABV7EAG4_9SPHN</name>
<feature type="chain" id="PRO_5047302769" evidence="3">
    <location>
        <begin position="19"/>
        <end position="233"/>
    </location>
</feature>
<dbReference type="RefSeq" id="WP_336926985.1">
    <property type="nucleotide sequence ID" value="NZ_JBANRO010000010.1"/>
</dbReference>
<dbReference type="Gene3D" id="3.90.730.10">
    <property type="entry name" value="Ribonuclease T2-like"/>
    <property type="match status" value="1"/>
</dbReference>
<evidence type="ECO:0000313" key="5">
    <source>
        <dbReference type="Proteomes" id="UP001595456"/>
    </source>
</evidence>
<dbReference type="Pfam" id="PF00445">
    <property type="entry name" value="Ribonuclease_T2"/>
    <property type="match status" value="1"/>
</dbReference>
<evidence type="ECO:0000313" key="4">
    <source>
        <dbReference type="EMBL" id="MFC3098415.1"/>
    </source>
</evidence>
<dbReference type="SUPFAM" id="SSF55895">
    <property type="entry name" value="Ribonuclease Rh-like"/>
    <property type="match status" value="1"/>
</dbReference>
<comment type="similarity">
    <text evidence="1 2">Belongs to the RNase T2 family.</text>
</comment>
<dbReference type="InterPro" id="IPR036430">
    <property type="entry name" value="RNase_T2-like_sf"/>
</dbReference>
<reference evidence="5" key="1">
    <citation type="journal article" date="2019" name="Int. J. Syst. Evol. Microbiol.">
        <title>The Global Catalogue of Microorganisms (GCM) 10K type strain sequencing project: providing services to taxonomists for standard genome sequencing and annotation.</title>
        <authorList>
            <consortium name="The Broad Institute Genomics Platform"/>
            <consortium name="The Broad Institute Genome Sequencing Center for Infectious Disease"/>
            <person name="Wu L."/>
            <person name="Ma J."/>
        </authorList>
    </citation>
    <scope>NUCLEOTIDE SEQUENCE [LARGE SCALE GENOMIC DNA]</scope>
    <source>
        <strain evidence="5">KCTC 52607</strain>
    </source>
</reference>
<evidence type="ECO:0000256" key="1">
    <source>
        <dbReference type="ARBA" id="ARBA00007469"/>
    </source>
</evidence>
<evidence type="ECO:0000256" key="2">
    <source>
        <dbReference type="RuleBase" id="RU004328"/>
    </source>
</evidence>
<dbReference type="PANTHER" id="PTHR11240:SF22">
    <property type="entry name" value="RIBONUCLEASE T2"/>
    <property type="match status" value="1"/>
</dbReference>
<dbReference type="PROSITE" id="PS00530">
    <property type="entry name" value="RNASE_T2_1"/>
    <property type="match status" value="1"/>
</dbReference>
<dbReference type="Proteomes" id="UP001595456">
    <property type="component" value="Unassembled WGS sequence"/>
</dbReference>
<accession>A0ABV7EAG4</accession>
<feature type="signal peptide" evidence="3">
    <location>
        <begin position="1"/>
        <end position="18"/>
    </location>
</feature>
<organism evidence="4 5">
    <name type="scientific">Alteraurantiacibacter palmitatis</name>
    <dbReference type="NCBI Taxonomy" id="2054628"/>
    <lineage>
        <taxon>Bacteria</taxon>
        <taxon>Pseudomonadati</taxon>
        <taxon>Pseudomonadota</taxon>
        <taxon>Alphaproteobacteria</taxon>
        <taxon>Sphingomonadales</taxon>
        <taxon>Erythrobacteraceae</taxon>
        <taxon>Alteraurantiacibacter</taxon>
    </lineage>
</organism>
<dbReference type="PANTHER" id="PTHR11240">
    <property type="entry name" value="RIBONUCLEASE T2"/>
    <property type="match status" value="1"/>
</dbReference>
<dbReference type="InterPro" id="IPR033130">
    <property type="entry name" value="RNase_T2_His_AS_2"/>
</dbReference>
<keyword evidence="3" id="KW-0732">Signal</keyword>
<evidence type="ECO:0000256" key="3">
    <source>
        <dbReference type="SAM" id="SignalP"/>
    </source>
</evidence>
<keyword evidence="5" id="KW-1185">Reference proteome</keyword>
<protein>
    <submittedName>
        <fullName evidence="4">Ribonuclease T</fullName>
    </submittedName>
</protein>
<dbReference type="InterPro" id="IPR001568">
    <property type="entry name" value="RNase_T2-like"/>
</dbReference>
<proteinExistence type="inferred from homology"/>
<gene>
    <name evidence="4" type="ORF">ACFODU_11510</name>
</gene>
<dbReference type="EMBL" id="JBHRST010000018">
    <property type="protein sequence ID" value="MFC3098415.1"/>
    <property type="molecule type" value="Genomic_DNA"/>
</dbReference>